<dbReference type="Pfam" id="PF16277">
    <property type="entry name" value="DUF4926"/>
    <property type="match status" value="1"/>
</dbReference>
<organism evidence="1">
    <name type="scientific">Planktothricoides raciborskii GIHE-MW2</name>
    <dbReference type="NCBI Taxonomy" id="2792601"/>
    <lineage>
        <taxon>Bacteria</taxon>
        <taxon>Bacillati</taxon>
        <taxon>Cyanobacteriota</taxon>
        <taxon>Cyanophyceae</taxon>
        <taxon>Oscillatoriophycideae</taxon>
        <taxon>Oscillatoriales</taxon>
        <taxon>Oscillatoriaceae</taxon>
        <taxon>Planktothricoides</taxon>
    </lineage>
</organism>
<gene>
    <name evidence="1" type="ORF">ABWT76_000285</name>
</gene>
<dbReference type="AlphaFoldDB" id="A0AAU8JFJ3"/>
<sequence length="83" mass="9322">MNPIKLHDLVAITENIKTQRFMSPEEIILPRGQVGTVVEEYNNGTAFEVEFSDVNGQTYALVSLTAEQVMLLYPDSSNLILTY</sequence>
<evidence type="ECO:0000313" key="1">
    <source>
        <dbReference type="EMBL" id="XCM37520.1"/>
    </source>
</evidence>
<name>A0AAU8JFJ3_9CYAN</name>
<reference evidence="1" key="1">
    <citation type="submission" date="2024-07" db="EMBL/GenBank/DDBJ databases">
        <authorList>
            <person name="Kim Y.J."/>
            <person name="Jeong J.Y."/>
        </authorList>
    </citation>
    <scope>NUCLEOTIDE SEQUENCE</scope>
    <source>
        <strain evidence="1">GIHE-MW2</strain>
    </source>
</reference>
<proteinExistence type="predicted"/>
<dbReference type="InterPro" id="IPR032568">
    <property type="entry name" value="DUF4926"/>
</dbReference>
<dbReference type="RefSeq" id="WP_354635520.1">
    <property type="nucleotide sequence ID" value="NZ_CP159837.1"/>
</dbReference>
<accession>A0AAU8JFJ3</accession>
<dbReference type="EMBL" id="CP159837">
    <property type="protein sequence ID" value="XCM37520.1"/>
    <property type="molecule type" value="Genomic_DNA"/>
</dbReference>
<protein>
    <submittedName>
        <fullName evidence="1">DUF4926 domain-containing protein</fullName>
    </submittedName>
</protein>